<dbReference type="Proteomes" id="UP000297567">
    <property type="component" value="Unassembled WGS sequence"/>
</dbReference>
<evidence type="ECO:0000313" key="2">
    <source>
        <dbReference type="Proteomes" id="UP000297567"/>
    </source>
</evidence>
<gene>
    <name evidence="1" type="ORF">EHQ62_04405</name>
</gene>
<dbReference type="RefSeq" id="WP_135641018.1">
    <property type="nucleotide sequence ID" value="NZ_RQGH01000010.1"/>
</dbReference>
<evidence type="ECO:0000313" key="1">
    <source>
        <dbReference type="EMBL" id="TGL72871.1"/>
    </source>
</evidence>
<name>A0A4Z1A2I0_9LEPT</name>
<sequence length="184" mass="21610">MKLSIFLSSLLILSFSNCVSSEERIIQNKQALFDNCMETFQDESKCNQLLSKSENDLRTEEEKRRAQREELTEEGYNGLKIREVMLEKIYKQTRIFVRGYLGEPDQMIRNADGDVWVYTRPISIYEPGSEPDEEIYIFFKRDFVRTVNVVKPKSIRAQGFSWGNWLKSSKKNQNEKGSDVLEEK</sequence>
<keyword evidence="2" id="KW-1185">Reference proteome</keyword>
<reference evidence="1" key="1">
    <citation type="journal article" date="2019" name="PLoS Negl. Trop. Dis.">
        <title>Revisiting the worldwide diversity of Leptospira species in the environment.</title>
        <authorList>
            <person name="Vincent A.T."/>
            <person name="Schiettekatte O."/>
            <person name="Bourhy P."/>
            <person name="Veyrier F.J."/>
            <person name="Picardeau M."/>
        </authorList>
    </citation>
    <scope>NUCLEOTIDE SEQUENCE [LARGE SCALE GENOMIC DNA]</scope>
    <source>
        <strain evidence="1">201702451</strain>
    </source>
</reference>
<dbReference type="EMBL" id="RQGH01000010">
    <property type="protein sequence ID" value="TGL72871.1"/>
    <property type="molecule type" value="Genomic_DNA"/>
</dbReference>
<accession>A0A4Z1A2I0</accession>
<proteinExistence type="predicted"/>
<protein>
    <submittedName>
        <fullName evidence="1">Uncharacterized protein</fullName>
    </submittedName>
</protein>
<comment type="caution">
    <text evidence="1">The sequence shown here is derived from an EMBL/GenBank/DDBJ whole genome shotgun (WGS) entry which is preliminary data.</text>
</comment>
<dbReference type="AlphaFoldDB" id="A0A4Z1A2I0"/>
<organism evidence="1 2">
    <name type="scientific">Leptospira jelokensis</name>
    <dbReference type="NCBI Taxonomy" id="2484931"/>
    <lineage>
        <taxon>Bacteria</taxon>
        <taxon>Pseudomonadati</taxon>
        <taxon>Spirochaetota</taxon>
        <taxon>Spirochaetia</taxon>
        <taxon>Leptospirales</taxon>
        <taxon>Leptospiraceae</taxon>
        <taxon>Leptospira</taxon>
    </lineage>
</organism>